<keyword evidence="2" id="KW-1133">Transmembrane helix</keyword>
<dbReference type="Proteomes" id="UP001501204">
    <property type="component" value="Unassembled WGS sequence"/>
</dbReference>
<reference evidence="3 4" key="1">
    <citation type="journal article" date="2019" name="Int. J. Syst. Evol. Microbiol.">
        <title>The Global Catalogue of Microorganisms (GCM) 10K type strain sequencing project: providing services to taxonomists for standard genome sequencing and annotation.</title>
        <authorList>
            <consortium name="The Broad Institute Genomics Platform"/>
            <consortium name="The Broad Institute Genome Sequencing Center for Infectious Disease"/>
            <person name="Wu L."/>
            <person name="Ma J."/>
        </authorList>
    </citation>
    <scope>NUCLEOTIDE SEQUENCE [LARGE SCALE GENOMIC DNA]</scope>
    <source>
        <strain evidence="3 4">JCM 14735</strain>
    </source>
</reference>
<feature type="transmembrane region" description="Helical" evidence="2">
    <location>
        <begin position="12"/>
        <end position="29"/>
    </location>
</feature>
<accession>A0ABN2KTH4</accession>
<gene>
    <name evidence="3" type="ORF">GCM10009767_25570</name>
</gene>
<keyword evidence="2" id="KW-0472">Membrane</keyword>
<protein>
    <submittedName>
        <fullName evidence="3">Uncharacterized protein</fullName>
    </submittedName>
</protein>
<dbReference type="RefSeq" id="WP_344123093.1">
    <property type="nucleotide sequence ID" value="NZ_BAAAOA010000029.1"/>
</dbReference>
<sequence length="69" mass="7194">MYDNSEQRSAVLPLVLSTVGSVLVGLVVRRVREDRAAARGGTAGPSAGRGGRRAGRARPARKNARGPVL</sequence>
<evidence type="ECO:0000313" key="3">
    <source>
        <dbReference type="EMBL" id="GAA1765801.1"/>
    </source>
</evidence>
<dbReference type="EMBL" id="BAAAOA010000029">
    <property type="protein sequence ID" value="GAA1765801.1"/>
    <property type="molecule type" value="Genomic_DNA"/>
</dbReference>
<keyword evidence="4" id="KW-1185">Reference proteome</keyword>
<keyword evidence="2" id="KW-0812">Transmembrane</keyword>
<organism evidence="3 4">
    <name type="scientific">Kocuria aegyptia</name>
    <dbReference type="NCBI Taxonomy" id="330943"/>
    <lineage>
        <taxon>Bacteria</taxon>
        <taxon>Bacillati</taxon>
        <taxon>Actinomycetota</taxon>
        <taxon>Actinomycetes</taxon>
        <taxon>Micrococcales</taxon>
        <taxon>Micrococcaceae</taxon>
        <taxon>Kocuria</taxon>
    </lineage>
</organism>
<feature type="compositionally biased region" description="Basic residues" evidence="1">
    <location>
        <begin position="50"/>
        <end position="69"/>
    </location>
</feature>
<evidence type="ECO:0000256" key="1">
    <source>
        <dbReference type="SAM" id="MobiDB-lite"/>
    </source>
</evidence>
<evidence type="ECO:0000313" key="4">
    <source>
        <dbReference type="Proteomes" id="UP001501204"/>
    </source>
</evidence>
<name>A0ABN2KTH4_9MICC</name>
<proteinExistence type="predicted"/>
<comment type="caution">
    <text evidence="3">The sequence shown here is derived from an EMBL/GenBank/DDBJ whole genome shotgun (WGS) entry which is preliminary data.</text>
</comment>
<feature type="region of interest" description="Disordered" evidence="1">
    <location>
        <begin position="34"/>
        <end position="69"/>
    </location>
</feature>
<evidence type="ECO:0000256" key="2">
    <source>
        <dbReference type="SAM" id="Phobius"/>
    </source>
</evidence>